<accession>A0A918U0X4</accession>
<organism evidence="1 2">
    <name type="scientific">Streptomyces cinnamoneus</name>
    <name type="common">Streptoverticillium cinnamoneum</name>
    <dbReference type="NCBI Taxonomy" id="53446"/>
    <lineage>
        <taxon>Bacteria</taxon>
        <taxon>Bacillati</taxon>
        <taxon>Actinomycetota</taxon>
        <taxon>Actinomycetes</taxon>
        <taxon>Kitasatosporales</taxon>
        <taxon>Streptomycetaceae</taxon>
        <taxon>Streptomyces</taxon>
        <taxon>Streptomyces cinnamoneus group</taxon>
    </lineage>
</organism>
<gene>
    <name evidence="1" type="ORF">GCM10010507_59690</name>
</gene>
<comment type="caution">
    <text evidence="1">The sequence shown here is derived from an EMBL/GenBank/DDBJ whole genome shotgun (WGS) entry which is preliminary data.</text>
</comment>
<name>A0A918U0X4_STRCJ</name>
<reference evidence="1" key="2">
    <citation type="submission" date="2020-09" db="EMBL/GenBank/DDBJ databases">
        <authorList>
            <person name="Sun Q."/>
            <person name="Ohkuma M."/>
        </authorList>
    </citation>
    <scope>NUCLEOTIDE SEQUENCE</scope>
    <source>
        <strain evidence="1">JCM 4633</strain>
    </source>
</reference>
<evidence type="ECO:0000313" key="1">
    <source>
        <dbReference type="EMBL" id="GHC72607.1"/>
    </source>
</evidence>
<protein>
    <submittedName>
        <fullName evidence="1">Uncharacterized protein</fullName>
    </submittedName>
</protein>
<dbReference type="AlphaFoldDB" id="A0A918U0X4"/>
<proteinExistence type="predicted"/>
<dbReference type="EMBL" id="BMVB01000037">
    <property type="protein sequence ID" value="GHC72607.1"/>
    <property type="molecule type" value="Genomic_DNA"/>
</dbReference>
<dbReference type="Proteomes" id="UP000646244">
    <property type="component" value="Unassembled WGS sequence"/>
</dbReference>
<reference evidence="1" key="1">
    <citation type="journal article" date="2014" name="Int. J. Syst. Evol. Microbiol.">
        <title>Complete genome sequence of Corynebacterium casei LMG S-19264T (=DSM 44701T), isolated from a smear-ripened cheese.</title>
        <authorList>
            <consortium name="US DOE Joint Genome Institute (JGI-PGF)"/>
            <person name="Walter F."/>
            <person name="Albersmeier A."/>
            <person name="Kalinowski J."/>
            <person name="Ruckert C."/>
        </authorList>
    </citation>
    <scope>NUCLEOTIDE SEQUENCE</scope>
    <source>
        <strain evidence="1">JCM 4633</strain>
    </source>
</reference>
<evidence type="ECO:0000313" key="2">
    <source>
        <dbReference type="Proteomes" id="UP000646244"/>
    </source>
</evidence>
<sequence length="142" mass="15209">MPRPPPVRVPLAARERIPARAQAAQFLVRTTRSAPVTATPSPAVISHVKNFFSVGNVCTTRCVGHVCNAHGTVAARVTVHSSPQEDQTKGEALRFEIMRLDDVDGTAVDSTVVDAASVNRIVQQAASIGQRIYIRPADSTAR</sequence>